<gene>
    <name evidence="1" type="ORF">MARPO_0064s0071</name>
</gene>
<proteinExistence type="predicted"/>
<evidence type="ECO:0000313" key="1">
    <source>
        <dbReference type="EMBL" id="PTQ36391.1"/>
    </source>
</evidence>
<dbReference type="AlphaFoldDB" id="A0A2R6WRB5"/>
<dbReference type="Gramene" id="Mp8g01270.1">
    <property type="protein sequence ID" value="Mp8g01270.1.cds"/>
    <property type="gene ID" value="Mp8g01270"/>
</dbReference>
<reference evidence="2" key="1">
    <citation type="journal article" date="2017" name="Cell">
        <title>Insights into land plant evolution garnered from the Marchantia polymorpha genome.</title>
        <authorList>
            <person name="Bowman J.L."/>
            <person name="Kohchi T."/>
            <person name="Yamato K.T."/>
            <person name="Jenkins J."/>
            <person name="Shu S."/>
            <person name="Ishizaki K."/>
            <person name="Yamaoka S."/>
            <person name="Nishihama R."/>
            <person name="Nakamura Y."/>
            <person name="Berger F."/>
            <person name="Adam C."/>
            <person name="Aki S.S."/>
            <person name="Althoff F."/>
            <person name="Araki T."/>
            <person name="Arteaga-Vazquez M.A."/>
            <person name="Balasubrmanian S."/>
            <person name="Barry K."/>
            <person name="Bauer D."/>
            <person name="Boehm C.R."/>
            <person name="Briginshaw L."/>
            <person name="Caballero-Perez J."/>
            <person name="Catarino B."/>
            <person name="Chen F."/>
            <person name="Chiyoda S."/>
            <person name="Chovatia M."/>
            <person name="Davies K.M."/>
            <person name="Delmans M."/>
            <person name="Demura T."/>
            <person name="Dierschke T."/>
            <person name="Dolan L."/>
            <person name="Dorantes-Acosta A.E."/>
            <person name="Eklund D.M."/>
            <person name="Florent S.N."/>
            <person name="Flores-Sandoval E."/>
            <person name="Fujiyama A."/>
            <person name="Fukuzawa H."/>
            <person name="Galik B."/>
            <person name="Grimanelli D."/>
            <person name="Grimwood J."/>
            <person name="Grossniklaus U."/>
            <person name="Hamada T."/>
            <person name="Haseloff J."/>
            <person name="Hetherington A.J."/>
            <person name="Higo A."/>
            <person name="Hirakawa Y."/>
            <person name="Hundley H.N."/>
            <person name="Ikeda Y."/>
            <person name="Inoue K."/>
            <person name="Inoue S.I."/>
            <person name="Ishida S."/>
            <person name="Jia Q."/>
            <person name="Kakita M."/>
            <person name="Kanazawa T."/>
            <person name="Kawai Y."/>
            <person name="Kawashima T."/>
            <person name="Kennedy M."/>
            <person name="Kinose K."/>
            <person name="Kinoshita T."/>
            <person name="Kohara Y."/>
            <person name="Koide E."/>
            <person name="Komatsu K."/>
            <person name="Kopischke S."/>
            <person name="Kubo M."/>
            <person name="Kyozuka J."/>
            <person name="Lagercrantz U."/>
            <person name="Lin S.S."/>
            <person name="Lindquist E."/>
            <person name="Lipzen A.M."/>
            <person name="Lu C.W."/>
            <person name="De Luna E."/>
            <person name="Martienssen R.A."/>
            <person name="Minamino N."/>
            <person name="Mizutani M."/>
            <person name="Mizutani M."/>
            <person name="Mochizuki N."/>
            <person name="Monte I."/>
            <person name="Mosher R."/>
            <person name="Nagasaki H."/>
            <person name="Nakagami H."/>
            <person name="Naramoto S."/>
            <person name="Nishitani K."/>
            <person name="Ohtani M."/>
            <person name="Okamoto T."/>
            <person name="Okumura M."/>
            <person name="Phillips J."/>
            <person name="Pollak B."/>
            <person name="Reinders A."/>
            <person name="Rovekamp M."/>
            <person name="Sano R."/>
            <person name="Sawa S."/>
            <person name="Schmid M.W."/>
            <person name="Shirakawa M."/>
            <person name="Solano R."/>
            <person name="Spunde A."/>
            <person name="Suetsugu N."/>
            <person name="Sugano S."/>
            <person name="Sugiyama A."/>
            <person name="Sun R."/>
            <person name="Suzuki Y."/>
            <person name="Takenaka M."/>
            <person name="Takezawa D."/>
            <person name="Tomogane H."/>
            <person name="Tsuzuki M."/>
            <person name="Ueda T."/>
            <person name="Umeda M."/>
            <person name="Ward J.M."/>
            <person name="Watanabe Y."/>
            <person name="Yazaki K."/>
            <person name="Yokoyama R."/>
            <person name="Yoshitake Y."/>
            <person name="Yotsui I."/>
            <person name="Zachgo S."/>
            <person name="Schmutz J."/>
        </authorList>
    </citation>
    <scope>NUCLEOTIDE SEQUENCE [LARGE SCALE GENOMIC DNA]</scope>
    <source>
        <strain evidence="2">Tak-1</strain>
    </source>
</reference>
<keyword evidence="2" id="KW-1185">Reference proteome</keyword>
<protein>
    <submittedName>
        <fullName evidence="1">Uncharacterized protein</fullName>
    </submittedName>
</protein>
<accession>A0A2R6WRB5</accession>
<dbReference type="Proteomes" id="UP000244005">
    <property type="component" value="Unassembled WGS sequence"/>
</dbReference>
<dbReference type="EMBL" id="KZ772736">
    <property type="protein sequence ID" value="PTQ36391.1"/>
    <property type="molecule type" value="Genomic_DNA"/>
</dbReference>
<evidence type="ECO:0000313" key="2">
    <source>
        <dbReference type="Proteomes" id="UP000244005"/>
    </source>
</evidence>
<organism evidence="1 2">
    <name type="scientific">Marchantia polymorpha</name>
    <name type="common">Common liverwort</name>
    <name type="synonym">Marchantia aquatica</name>
    <dbReference type="NCBI Taxonomy" id="3197"/>
    <lineage>
        <taxon>Eukaryota</taxon>
        <taxon>Viridiplantae</taxon>
        <taxon>Streptophyta</taxon>
        <taxon>Embryophyta</taxon>
        <taxon>Marchantiophyta</taxon>
        <taxon>Marchantiopsida</taxon>
        <taxon>Marchantiidae</taxon>
        <taxon>Marchantiales</taxon>
        <taxon>Marchantiaceae</taxon>
        <taxon>Marchantia</taxon>
    </lineage>
</organism>
<name>A0A2R6WRB5_MARPO</name>
<sequence>MKMMFVGGLLPLCSMEVETRFDFHLEPAWPGLRGPRFEHPALNFILGIACVSPPAGQSKTEGPRCPIARSEQHAASTSISGQRQILQITYQEILVAFCLPHWLIIIHRPGSSKNAIGSFPAESEHACSA</sequence>